<dbReference type="EMBL" id="JBANAX010000657">
    <property type="protein sequence ID" value="KAL1198842.1"/>
    <property type="molecule type" value="Genomic_DNA"/>
</dbReference>
<name>A0ABD0ZW50_CARAN</name>
<dbReference type="AlphaFoldDB" id="A0ABD0ZW50"/>
<gene>
    <name evidence="1" type="ORF">V5N11_008462</name>
</gene>
<comment type="caution">
    <text evidence="1">The sequence shown here is derived from an EMBL/GenBank/DDBJ whole genome shotgun (WGS) entry which is preliminary data.</text>
</comment>
<protein>
    <submittedName>
        <fullName evidence="1">Uncharacterized protein</fullName>
    </submittedName>
</protein>
<proteinExistence type="predicted"/>
<evidence type="ECO:0000313" key="2">
    <source>
        <dbReference type="Proteomes" id="UP001558713"/>
    </source>
</evidence>
<keyword evidence="2" id="KW-1185">Reference proteome</keyword>
<reference evidence="1 2" key="1">
    <citation type="submission" date="2024-04" db="EMBL/GenBank/DDBJ databases">
        <title>Genome assembly C_amara_ONT_v2.</title>
        <authorList>
            <person name="Yant L."/>
            <person name="Moore C."/>
            <person name="Slenker M."/>
        </authorList>
    </citation>
    <scope>NUCLEOTIDE SEQUENCE [LARGE SCALE GENOMIC DNA]</scope>
    <source>
        <tissue evidence="1">Leaf</tissue>
    </source>
</reference>
<evidence type="ECO:0000313" key="1">
    <source>
        <dbReference type="EMBL" id="KAL1198842.1"/>
    </source>
</evidence>
<dbReference type="Proteomes" id="UP001558713">
    <property type="component" value="Unassembled WGS sequence"/>
</dbReference>
<accession>A0ABD0ZW50</accession>
<sequence length="87" mass="9435">MTDSNGVEHTRENAISKLAIAYFEDLFKSSGNTDWGEFFDDCHSPIMPVMNVVLTADVTNEEVLNAIKSIGGDRAPGPDGLSGAFYH</sequence>
<organism evidence="1 2">
    <name type="scientific">Cardamine amara subsp. amara</name>
    <dbReference type="NCBI Taxonomy" id="228776"/>
    <lineage>
        <taxon>Eukaryota</taxon>
        <taxon>Viridiplantae</taxon>
        <taxon>Streptophyta</taxon>
        <taxon>Embryophyta</taxon>
        <taxon>Tracheophyta</taxon>
        <taxon>Spermatophyta</taxon>
        <taxon>Magnoliopsida</taxon>
        <taxon>eudicotyledons</taxon>
        <taxon>Gunneridae</taxon>
        <taxon>Pentapetalae</taxon>
        <taxon>rosids</taxon>
        <taxon>malvids</taxon>
        <taxon>Brassicales</taxon>
        <taxon>Brassicaceae</taxon>
        <taxon>Cardamineae</taxon>
        <taxon>Cardamine</taxon>
    </lineage>
</organism>